<dbReference type="InterPro" id="IPR007225">
    <property type="entry name" value="EXOC6/Sec15"/>
</dbReference>
<evidence type="ECO:0000259" key="6">
    <source>
        <dbReference type="Pfam" id="PF20651"/>
    </source>
</evidence>
<keyword evidence="4" id="KW-0175">Coiled coil</keyword>
<dbReference type="Proteomes" id="UP000240830">
    <property type="component" value="Unassembled WGS sequence"/>
</dbReference>
<evidence type="ECO:0000313" key="7">
    <source>
        <dbReference type="EMBL" id="PJF17111.1"/>
    </source>
</evidence>
<dbReference type="Pfam" id="PF04091">
    <property type="entry name" value="Sec15_C"/>
    <property type="match status" value="2"/>
</dbReference>
<dbReference type="Gene3D" id="1.20.58.670">
    <property type="entry name" value="Dsl1p vesicle tethering complex, Tip20p subunit, domain D"/>
    <property type="match status" value="1"/>
</dbReference>
<evidence type="ECO:0000256" key="4">
    <source>
        <dbReference type="ARBA" id="ARBA00023054"/>
    </source>
</evidence>
<dbReference type="InterPro" id="IPR046361">
    <property type="entry name" value="EXOC6/Sec15_C"/>
</dbReference>
<evidence type="ECO:0008006" key="9">
    <source>
        <dbReference type="Google" id="ProtNLM"/>
    </source>
</evidence>
<dbReference type="STRING" id="1246581.A0A2H9TH86"/>
<dbReference type="PANTHER" id="PTHR12702:SF0">
    <property type="entry name" value="EXOCYST COMPLEX COMPONENT 6"/>
    <property type="match status" value="1"/>
</dbReference>
<dbReference type="OrthoDB" id="10267033at2759"/>
<keyword evidence="2" id="KW-0813">Transport</keyword>
<reference evidence="7 8" key="1">
    <citation type="submission" date="2016-10" db="EMBL/GenBank/DDBJ databases">
        <title>The genome of Paramicrosporidium saccamoebae is the missing link in understanding Cryptomycota and Microsporidia evolution.</title>
        <authorList>
            <person name="Quandt C.A."/>
            <person name="Beaudet D."/>
            <person name="Corsaro D."/>
            <person name="Michel R."/>
            <person name="Corradi N."/>
            <person name="James T."/>
        </authorList>
    </citation>
    <scope>NUCLEOTIDE SEQUENCE [LARGE SCALE GENOMIC DNA]</scope>
    <source>
        <strain evidence="7 8">KSL3</strain>
    </source>
</reference>
<comment type="caution">
    <text evidence="7">The sequence shown here is derived from an EMBL/GenBank/DDBJ whole genome shotgun (WGS) entry which is preliminary data.</text>
</comment>
<name>A0A2H9TH86_9FUNG</name>
<dbReference type="GO" id="GO:0006893">
    <property type="term" value="P:Golgi to plasma membrane transport"/>
    <property type="evidence" value="ECO:0007669"/>
    <property type="project" value="TreeGrafter"/>
</dbReference>
<evidence type="ECO:0000256" key="2">
    <source>
        <dbReference type="ARBA" id="ARBA00022448"/>
    </source>
</evidence>
<dbReference type="InterPro" id="IPR048359">
    <property type="entry name" value="EXOC6_Sec15_N"/>
</dbReference>
<dbReference type="PANTHER" id="PTHR12702">
    <property type="entry name" value="SEC15"/>
    <property type="match status" value="1"/>
</dbReference>
<dbReference type="Pfam" id="PF20651">
    <property type="entry name" value="EXOC6_Sec15_N"/>
    <property type="match status" value="1"/>
</dbReference>
<dbReference type="GO" id="GO:0000145">
    <property type="term" value="C:exocyst"/>
    <property type="evidence" value="ECO:0007669"/>
    <property type="project" value="TreeGrafter"/>
</dbReference>
<feature type="domain" description="Exocyst complex subunit EXOC6/Sec15 C-terminal" evidence="5">
    <location>
        <begin position="399"/>
        <end position="547"/>
    </location>
</feature>
<dbReference type="AlphaFoldDB" id="A0A2H9TH86"/>
<keyword evidence="3" id="KW-0268">Exocytosis</keyword>
<evidence type="ECO:0000259" key="5">
    <source>
        <dbReference type="Pfam" id="PF04091"/>
    </source>
</evidence>
<dbReference type="GO" id="GO:0090522">
    <property type="term" value="P:vesicle tethering involved in exocytosis"/>
    <property type="evidence" value="ECO:0007669"/>
    <property type="project" value="InterPro"/>
</dbReference>
<comment type="similarity">
    <text evidence="1">Belongs to the SEC15 family.</text>
</comment>
<dbReference type="Gene3D" id="1.10.357.30">
    <property type="entry name" value="Exocyst complex subunit Sec15 C-terminal domain, N-terminal subdomain"/>
    <property type="match status" value="1"/>
</dbReference>
<keyword evidence="8" id="KW-1185">Reference proteome</keyword>
<sequence length="717" mass="82033">MSTDFEEQLISQLILDSSSLDQTGAAVFKTVFAAGRQTEFTKALSSYASRKDNEIEKVCHQYYYNFAKSIDELLGLREEAAKLRAAVLKVLEELAQCGQLLYDSKVEMHETHKMLYNTKRTVLAMSDCLKALEVAQQATLEIVDQNFGQALRLIEQLQTQLLPRIDQFSFSTKLYQWIPIQLDTVRSFAVEELKMWLSKVREQSGVIGEVAFGRAQKRIEKWRNLYEGVATPTAINLGFSVAEDIRSAAAYGDLVEMEREDAASIIENDQVQVDFGPLLKAVHLFDLMNHRAEFQSLFAEYRRAQAKVIFDIQVNLKDGKADSFSNFLHNVCGFFIIEYFIVRKPQKFYSPAHVEGLWETAVNLINNYVLESLGCGLDQSVFMKIKWLQVYDIYSISSMLDTILSLFYRYVDLTKGETVQKIKDAAVSCELKPLPISSSNSISKAQRQFTFMAEDSTFANATEFPFSSFIMDVFAGISEFINNFYVFLEGVPQQSSELDDIAKKAARSYLERVEDANFDAVVQMIRDLDALVKICPDVARLLTQRRSRPFVPHGQLGDGPYFQSPSVQFYSNRQAINACSSHRRYDQPKWRDFVEFVKFYQRTAERLATMLPPDSIKQLVYNMFSHLSTKLTEMLYDQALTAINMNFVEGLSADLAYIQNFSQEQGQDALVMETFSEVQQLMNLMTAEQVHEYLDPIVRNRKYPSLRSNDLIPVLQK</sequence>
<dbReference type="GO" id="GO:0006886">
    <property type="term" value="P:intracellular protein transport"/>
    <property type="evidence" value="ECO:0007669"/>
    <property type="project" value="InterPro"/>
</dbReference>
<protein>
    <recommendedName>
        <fullName evidence="9">Exocyst complex component SEC15</fullName>
    </recommendedName>
</protein>
<dbReference type="GO" id="GO:0016020">
    <property type="term" value="C:membrane"/>
    <property type="evidence" value="ECO:0007669"/>
    <property type="project" value="TreeGrafter"/>
</dbReference>
<evidence type="ECO:0000313" key="8">
    <source>
        <dbReference type="Proteomes" id="UP000240830"/>
    </source>
</evidence>
<accession>A0A2H9TH86</accession>
<feature type="domain" description="Exocyst complex subunit EXOC6/Sec15 C-terminal" evidence="5">
    <location>
        <begin position="595"/>
        <end position="717"/>
    </location>
</feature>
<dbReference type="EMBL" id="MTSL01000190">
    <property type="protein sequence ID" value="PJF17111.1"/>
    <property type="molecule type" value="Genomic_DNA"/>
</dbReference>
<dbReference type="InterPro" id="IPR042044">
    <property type="entry name" value="EXOC6PINT-1/Sec15/Tip20_C_dom2"/>
</dbReference>
<gene>
    <name evidence="7" type="ORF">PSACC_03064</name>
</gene>
<evidence type="ECO:0000256" key="3">
    <source>
        <dbReference type="ARBA" id="ARBA00022483"/>
    </source>
</evidence>
<organism evidence="7 8">
    <name type="scientific">Paramicrosporidium saccamoebae</name>
    <dbReference type="NCBI Taxonomy" id="1246581"/>
    <lineage>
        <taxon>Eukaryota</taxon>
        <taxon>Fungi</taxon>
        <taxon>Fungi incertae sedis</taxon>
        <taxon>Cryptomycota</taxon>
        <taxon>Cryptomycota incertae sedis</taxon>
        <taxon>Paramicrosporidium</taxon>
    </lineage>
</organism>
<feature type="domain" description="Exocyst complex component EXOC6/Sec15 N-terminal" evidence="6">
    <location>
        <begin position="44"/>
        <end position="212"/>
    </location>
</feature>
<evidence type="ECO:0000256" key="1">
    <source>
        <dbReference type="ARBA" id="ARBA00007944"/>
    </source>
</evidence>
<proteinExistence type="inferred from homology"/>
<dbReference type="InterPro" id="IPR042045">
    <property type="entry name" value="EXOC6/Sec15_C_dom1"/>
</dbReference>